<dbReference type="InterPro" id="IPR025543">
    <property type="entry name" value="Dodecin-like"/>
</dbReference>
<dbReference type="Gene3D" id="3.30.1660.10">
    <property type="entry name" value="Flavin-binding protein dodecin"/>
    <property type="match status" value="1"/>
</dbReference>
<organism evidence="1">
    <name type="scientific">Desulfobacca acetoxidans</name>
    <dbReference type="NCBI Taxonomy" id="60893"/>
    <lineage>
        <taxon>Bacteria</taxon>
        <taxon>Pseudomonadati</taxon>
        <taxon>Thermodesulfobacteriota</taxon>
        <taxon>Desulfobaccia</taxon>
        <taxon>Desulfobaccales</taxon>
        <taxon>Desulfobaccaceae</taxon>
        <taxon>Desulfobacca</taxon>
    </lineage>
</organism>
<dbReference type="EMBL" id="DTHB01000029">
    <property type="protein sequence ID" value="HGB14409.1"/>
    <property type="molecule type" value="Genomic_DNA"/>
</dbReference>
<comment type="caution">
    <text evidence="1">The sequence shown here is derived from an EMBL/GenBank/DDBJ whole genome shotgun (WGS) entry which is preliminary data.</text>
</comment>
<dbReference type="InterPro" id="IPR009923">
    <property type="entry name" value="Dodecin"/>
</dbReference>
<protein>
    <submittedName>
        <fullName evidence="1">Dodecin domain-containing protein</fullName>
    </submittedName>
</protein>
<name>A0A7C3WH25_9BACT</name>
<accession>A0A7C3WH25</accession>
<dbReference type="SUPFAM" id="SSF89807">
    <property type="entry name" value="Dodecin-like"/>
    <property type="match status" value="1"/>
</dbReference>
<proteinExistence type="predicted"/>
<dbReference type="PANTHER" id="PTHR39324:SF1">
    <property type="entry name" value="CALCIUM DODECIN"/>
    <property type="match status" value="1"/>
</dbReference>
<reference evidence="1" key="1">
    <citation type="journal article" date="2020" name="mSystems">
        <title>Genome- and Community-Level Interaction Insights into Carbon Utilization and Element Cycling Functions of Hydrothermarchaeota in Hydrothermal Sediment.</title>
        <authorList>
            <person name="Zhou Z."/>
            <person name="Liu Y."/>
            <person name="Xu W."/>
            <person name="Pan J."/>
            <person name="Luo Z.H."/>
            <person name="Li M."/>
        </authorList>
    </citation>
    <scope>NUCLEOTIDE SEQUENCE [LARGE SCALE GENOMIC DNA]</scope>
    <source>
        <strain evidence="1">SpSt-776</strain>
    </source>
</reference>
<gene>
    <name evidence="1" type="ORF">ENV62_04110</name>
</gene>
<dbReference type="AlphaFoldDB" id="A0A7C3WH25"/>
<dbReference type="Pfam" id="PF07311">
    <property type="entry name" value="Dodecin"/>
    <property type="match status" value="1"/>
</dbReference>
<sequence length="71" mass="8168">MSNGGQVARVTHIIAESPHSFEDAVRVGFERASKTLRNITGLRIQEKRVHVKDDKMDTFRVRMEVIFVLED</sequence>
<evidence type="ECO:0000313" key="1">
    <source>
        <dbReference type="EMBL" id="HGB14409.1"/>
    </source>
</evidence>
<dbReference type="InterPro" id="IPR036694">
    <property type="entry name" value="Dodecin-like_sf"/>
</dbReference>
<dbReference type="PANTHER" id="PTHR39324">
    <property type="entry name" value="CALCIUM DODECIN"/>
    <property type="match status" value="1"/>
</dbReference>